<comment type="caution">
    <text evidence="1">The sequence shown here is derived from an EMBL/GenBank/DDBJ whole genome shotgun (WGS) entry which is preliminary data.</text>
</comment>
<proteinExistence type="predicted"/>
<dbReference type="EMBL" id="JAEPRC010000007">
    <property type="protein sequence ID" value="KAG2215524.1"/>
    <property type="molecule type" value="Genomic_DNA"/>
</dbReference>
<evidence type="ECO:0000313" key="2">
    <source>
        <dbReference type="Proteomes" id="UP000650833"/>
    </source>
</evidence>
<keyword evidence="2" id="KW-1185">Reference proteome</keyword>
<gene>
    <name evidence="1" type="ORF">INT46_006784</name>
</gene>
<organism evidence="1 2">
    <name type="scientific">Mucor plumbeus</name>
    <dbReference type="NCBI Taxonomy" id="97098"/>
    <lineage>
        <taxon>Eukaryota</taxon>
        <taxon>Fungi</taxon>
        <taxon>Fungi incertae sedis</taxon>
        <taxon>Mucoromycota</taxon>
        <taxon>Mucoromycotina</taxon>
        <taxon>Mucoromycetes</taxon>
        <taxon>Mucorales</taxon>
        <taxon>Mucorineae</taxon>
        <taxon>Mucoraceae</taxon>
        <taxon>Mucor</taxon>
    </lineage>
</organism>
<evidence type="ECO:0000313" key="1">
    <source>
        <dbReference type="EMBL" id="KAG2215524.1"/>
    </source>
</evidence>
<name>A0A8H7RR36_9FUNG</name>
<accession>A0A8H7RR36</accession>
<dbReference type="Proteomes" id="UP000650833">
    <property type="component" value="Unassembled WGS sequence"/>
</dbReference>
<protein>
    <submittedName>
        <fullName evidence="1">Uncharacterized protein</fullName>
    </submittedName>
</protein>
<reference evidence="1" key="1">
    <citation type="submission" date="2020-12" db="EMBL/GenBank/DDBJ databases">
        <title>Metabolic potential, ecology and presence of endohyphal bacteria is reflected in genomic diversity of Mucoromycotina.</title>
        <authorList>
            <person name="Muszewska A."/>
            <person name="Okrasinska A."/>
            <person name="Steczkiewicz K."/>
            <person name="Drgas O."/>
            <person name="Orlowska M."/>
            <person name="Perlinska-Lenart U."/>
            <person name="Aleksandrzak-Piekarczyk T."/>
            <person name="Szatraj K."/>
            <person name="Zielenkiewicz U."/>
            <person name="Pilsyk S."/>
            <person name="Malc E."/>
            <person name="Mieczkowski P."/>
            <person name="Kruszewska J.S."/>
            <person name="Biernat P."/>
            <person name="Pawlowska J."/>
        </authorList>
    </citation>
    <scope>NUCLEOTIDE SEQUENCE</scope>
    <source>
        <strain evidence="1">CBS 226.32</strain>
    </source>
</reference>
<dbReference type="AlphaFoldDB" id="A0A8H7RR36"/>
<sequence>MQIINSSPTNTSPEVAPTLNVSLAHAHVSISLDSNSMEIDSNNLELPPPPAIVTGSGPTLSKANVDKLHSAVNQLTIDTALVSANKNS</sequence>